<gene>
    <name evidence="1" type="ORF">DPMN_113019</name>
</gene>
<evidence type="ECO:0000313" key="1">
    <source>
        <dbReference type="EMBL" id="KAH3839587.1"/>
    </source>
</evidence>
<accession>A0A9D4KGQ8</accession>
<comment type="caution">
    <text evidence="1">The sequence shown here is derived from an EMBL/GenBank/DDBJ whole genome shotgun (WGS) entry which is preliminary data.</text>
</comment>
<evidence type="ECO:0000313" key="2">
    <source>
        <dbReference type="Proteomes" id="UP000828390"/>
    </source>
</evidence>
<dbReference type="Proteomes" id="UP000828390">
    <property type="component" value="Unassembled WGS sequence"/>
</dbReference>
<organism evidence="1 2">
    <name type="scientific">Dreissena polymorpha</name>
    <name type="common">Zebra mussel</name>
    <name type="synonym">Mytilus polymorpha</name>
    <dbReference type="NCBI Taxonomy" id="45954"/>
    <lineage>
        <taxon>Eukaryota</taxon>
        <taxon>Metazoa</taxon>
        <taxon>Spiralia</taxon>
        <taxon>Lophotrochozoa</taxon>
        <taxon>Mollusca</taxon>
        <taxon>Bivalvia</taxon>
        <taxon>Autobranchia</taxon>
        <taxon>Heteroconchia</taxon>
        <taxon>Euheterodonta</taxon>
        <taxon>Imparidentia</taxon>
        <taxon>Neoheterodontei</taxon>
        <taxon>Myida</taxon>
        <taxon>Dreissenoidea</taxon>
        <taxon>Dreissenidae</taxon>
        <taxon>Dreissena</taxon>
    </lineage>
</organism>
<keyword evidence="2" id="KW-1185">Reference proteome</keyword>
<dbReference type="AlphaFoldDB" id="A0A9D4KGQ8"/>
<dbReference type="EMBL" id="JAIWYP010000004">
    <property type="protein sequence ID" value="KAH3839587.1"/>
    <property type="molecule type" value="Genomic_DNA"/>
</dbReference>
<reference evidence="1" key="1">
    <citation type="journal article" date="2019" name="bioRxiv">
        <title>The Genome of the Zebra Mussel, Dreissena polymorpha: A Resource for Invasive Species Research.</title>
        <authorList>
            <person name="McCartney M.A."/>
            <person name="Auch B."/>
            <person name="Kono T."/>
            <person name="Mallez S."/>
            <person name="Zhang Y."/>
            <person name="Obille A."/>
            <person name="Becker A."/>
            <person name="Abrahante J.E."/>
            <person name="Garbe J."/>
            <person name="Badalamenti J.P."/>
            <person name="Herman A."/>
            <person name="Mangelson H."/>
            <person name="Liachko I."/>
            <person name="Sullivan S."/>
            <person name="Sone E.D."/>
            <person name="Koren S."/>
            <person name="Silverstein K.A.T."/>
            <person name="Beckman K.B."/>
            <person name="Gohl D.M."/>
        </authorList>
    </citation>
    <scope>NUCLEOTIDE SEQUENCE</scope>
    <source>
        <strain evidence="1">Duluth1</strain>
        <tissue evidence="1">Whole animal</tissue>
    </source>
</reference>
<proteinExistence type="predicted"/>
<sequence>MSNADADGLSRRPNVNISSEQNTIEVPVIKAISLAASVSKDQAPLIFSVAAPTDSADESTVGDVPSDIIETESLTSRDWRKSQANDPVIGQVATHLRNGTRPSAKRVNSDQNALSKYLRCWETLFFRDGVVYRRGKINDKKKSIGIAH</sequence>
<name>A0A9D4KGQ8_DREPO</name>
<protein>
    <submittedName>
        <fullName evidence="1">Uncharacterized protein</fullName>
    </submittedName>
</protein>
<reference evidence="1" key="2">
    <citation type="submission" date="2020-11" db="EMBL/GenBank/DDBJ databases">
        <authorList>
            <person name="McCartney M.A."/>
            <person name="Auch B."/>
            <person name="Kono T."/>
            <person name="Mallez S."/>
            <person name="Becker A."/>
            <person name="Gohl D.M."/>
            <person name="Silverstein K.A.T."/>
            <person name="Koren S."/>
            <person name="Bechman K.B."/>
            <person name="Herman A."/>
            <person name="Abrahante J.E."/>
            <person name="Garbe J."/>
        </authorList>
    </citation>
    <scope>NUCLEOTIDE SEQUENCE</scope>
    <source>
        <strain evidence="1">Duluth1</strain>
        <tissue evidence="1">Whole animal</tissue>
    </source>
</reference>